<reference evidence="12" key="1">
    <citation type="submission" date="2022-01" db="EMBL/GenBank/DDBJ databases">
        <title>Whole genome-based taxonomy of the Shewanellaceae.</title>
        <authorList>
            <person name="Martin-Rodriguez A.J."/>
        </authorList>
    </citation>
    <scope>NUCLEOTIDE SEQUENCE</scope>
    <source>
        <strain evidence="12">KCTC 23973</strain>
    </source>
</reference>
<dbReference type="AlphaFoldDB" id="A0A9X1ZGC7"/>
<keyword evidence="13" id="KW-1185">Reference proteome</keyword>
<accession>A0A9X1ZGC7</accession>
<keyword evidence="8 11" id="KW-0464">Manganese</keyword>
<comment type="pathway">
    <text evidence="1 11">Carbohydrate biosynthesis; gluconeogenesis.</text>
</comment>
<dbReference type="PIRSF" id="PIRSF006294">
    <property type="entry name" value="PEP_crbxkin"/>
    <property type="match status" value="1"/>
</dbReference>
<dbReference type="InterPro" id="IPR001272">
    <property type="entry name" value="PEP_carboxykinase_ATP"/>
</dbReference>
<dbReference type="Pfam" id="PF01293">
    <property type="entry name" value="PEPCK_ATP"/>
    <property type="match status" value="1"/>
</dbReference>
<dbReference type="PANTHER" id="PTHR30031:SF0">
    <property type="entry name" value="PHOSPHOENOLPYRUVATE CARBOXYKINASE (ATP)"/>
    <property type="match status" value="1"/>
</dbReference>
<evidence type="ECO:0000256" key="9">
    <source>
        <dbReference type="ARBA" id="ARBA00023239"/>
    </source>
</evidence>
<dbReference type="GO" id="GO:0004612">
    <property type="term" value="F:phosphoenolpyruvate carboxykinase (ATP) activity"/>
    <property type="evidence" value="ECO:0007669"/>
    <property type="project" value="UniProtKB-UniRule"/>
</dbReference>
<dbReference type="CDD" id="cd00484">
    <property type="entry name" value="PEPCK_ATP"/>
    <property type="match status" value="1"/>
</dbReference>
<feature type="binding site" evidence="11">
    <location>
        <position position="185"/>
    </location>
    <ligand>
        <name>ATP</name>
        <dbReference type="ChEBI" id="CHEBI:30616"/>
    </ligand>
</feature>
<keyword evidence="7 11" id="KW-0067">ATP-binding</keyword>
<dbReference type="NCBIfam" id="TIGR00224">
    <property type="entry name" value="pckA"/>
    <property type="match status" value="1"/>
</dbReference>
<comment type="similarity">
    <text evidence="2 11">Belongs to the phosphoenolpyruvate carboxykinase (ATP) family.</text>
</comment>
<comment type="catalytic activity">
    <reaction evidence="10 11">
        <text>oxaloacetate + ATP = phosphoenolpyruvate + ADP + CO2</text>
        <dbReference type="Rhea" id="RHEA:18617"/>
        <dbReference type="ChEBI" id="CHEBI:16452"/>
        <dbReference type="ChEBI" id="CHEBI:16526"/>
        <dbReference type="ChEBI" id="CHEBI:30616"/>
        <dbReference type="ChEBI" id="CHEBI:58702"/>
        <dbReference type="ChEBI" id="CHEBI:456216"/>
        <dbReference type="EC" id="4.1.1.49"/>
    </reaction>
</comment>
<dbReference type="InterPro" id="IPR008210">
    <property type="entry name" value="PEP_carboxykinase_N"/>
</dbReference>
<feature type="binding site" evidence="11">
    <location>
        <position position="305"/>
    </location>
    <ligand>
        <name>substrate</name>
    </ligand>
</feature>
<dbReference type="GO" id="GO:0006094">
    <property type="term" value="P:gluconeogenesis"/>
    <property type="evidence" value="ECO:0007669"/>
    <property type="project" value="UniProtKB-UniRule"/>
</dbReference>
<feature type="binding site" evidence="11">
    <location>
        <position position="305"/>
    </location>
    <ligand>
        <name>ATP</name>
        <dbReference type="ChEBI" id="CHEBI:30616"/>
    </ligand>
</feature>
<dbReference type="EMBL" id="JAKILB010000015">
    <property type="protein sequence ID" value="MCL1140532.1"/>
    <property type="molecule type" value="Genomic_DNA"/>
</dbReference>
<comment type="subcellular location">
    <subcellularLocation>
        <location evidence="11">Cytoplasm</location>
    </subcellularLocation>
</comment>
<protein>
    <recommendedName>
        <fullName evidence="3 11">Phosphoenolpyruvate carboxykinase (ATP)</fullName>
        <shortName evidence="11">PCK</shortName>
        <shortName evidence="11">PEP carboxykinase</shortName>
        <shortName evidence="11">PEPCK</shortName>
        <ecNumber evidence="3 11">4.1.1.49</ecNumber>
    </recommendedName>
</protein>
<dbReference type="NCBIfam" id="NF006820">
    <property type="entry name" value="PRK09344.1-2"/>
    <property type="match status" value="1"/>
</dbReference>
<dbReference type="SUPFAM" id="SSF53795">
    <property type="entry name" value="PEP carboxykinase-like"/>
    <property type="match status" value="1"/>
</dbReference>
<evidence type="ECO:0000256" key="1">
    <source>
        <dbReference type="ARBA" id="ARBA00004742"/>
    </source>
</evidence>
<feature type="binding site" evidence="11">
    <location>
        <position position="179"/>
    </location>
    <ligand>
        <name>substrate</name>
    </ligand>
</feature>
<feature type="binding site" evidence="11">
    <location>
        <position position="45"/>
    </location>
    <ligand>
        <name>substrate</name>
    </ligand>
</feature>
<feature type="binding site" evidence="11">
    <location>
        <begin position="220"/>
        <end position="228"/>
    </location>
    <ligand>
        <name>ATP</name>
        <dbReference type="ChEBI" id="CHEBI:30616"/>
    </ligand>
</feature>
<gene>
    <name evidence="11" type="primary">pckA</name>
    <name evidence="12" type="ORF">L2740_18515</name>
</gene>
<dbReference type="NCBIfam" id="NF006821">
    <property type="entry name" value="PRK09344.1-3"/>
    <property type="match status" value="1"/>
</dbReference>
<comment type="caution">
    <text evidence="12">The sequence shown here is derived from an EMBL/GenBank/DDBJ whole genome shotgun (WGS) entry which is preliminary data.</text>
</comment>
<evidence type="ECO:0000256" key="8">
    <source>
        <dbReference type="ARBA" id="ARBA00023211"/>
    </source>
</evidence>
<feature type="binding site" evidence="11">
    <location>
        <position position="431"/>
    </location>
    <ligand>
        <name>ATP</name>
        <dbReference type="ChEBI" id="CHEBI:30616"/>
    </ligand>
</feature>
<keyword evidence="11" id="KW-0963">Cytoplasm</keyword>
<keyword evidence="11" id="KW-0479">Metal-binding</keyword>
<evidence type="ECO:0000256" key="4">
    <source>
        <dbReference type="ARBA" id="ARBA00022432"/>
    </source>
</evidence>
<dbReference type="Proteomes" id="UP001139293">
    <property type="component" value="Unassembled WGS sequence"/>
</dbReference>
<evidence type="ECO:0000256" key="2">
    <source>
        <dbReference type="ARBA" id="ARBA00006052"/>
    </source>
</evidence>
<comment type="subunit">
    <text evidence="11">Monomer.</text>
</comment>
<dbReference type="Gene3D" id="3.40.449.10">
    <property type="entry name" value="Phosphoenolpyruvate Carboxykinase, domain 1"/>
    <property type="match status" value="1"/>
</dbReference>
<sequence length="513" mass="56065">MADGSNREYLNLSTGQLVELALARGEGELTANGALVARTGARSGRSPNDRFIVKEPSSEADIEWGAVNKPFEAVAFNALWERVEAYLADKETFVSELEVGASAEHYQPVRVTTQYAWHQLFARNLFIVPQEFNASDKPVWQIMNAPEFECVPKRDGTHSDATVIINFAERKVLLAGLKYAGEMKKSMFSVQNFLLPAKGVLPMHCSANVGENGDTTLFFGLSGTGKTTLSADPKRFLIGDDEHGWAPGGVFNIEGGCYAKCIDLSQKNEPVIWDAIRFGTVLENVVTDENRVPDYTNSSLTENTRAAYPLEHIAQRKLDNCGAEPHAVVFLTCDVSGVLPPVSKLTKEQAAYHFLSGYTAKVGSTEMGSTAAIQSTFSTCFGAPFFPRPAGVYAELLMKRIESFGSQVYLVNTGWTGGPHGIGKRFDIPTTRAIVDAIVSGELKDVETEYLEKLNLHVPVAVAGVDSNLLNPINTWEDKAKYAEFAQHLAESFEANFEKYQVPDSIKDAGPNA</sequence>
<feature type="binding site" evidence="11">
    <location>
        <position position="204"/>
    </location>
    <ligand>
        <name>ATP</name>
        <dbReference type="ChEBI" id="CHEBI:30616"/>
    </ligand>
</feature>
<evidence type="ECO:0000256" key="7">
    <source>
        <dbReference type="ARBA" id="ARBA00022840"/>
    </source>
</evidence>
<dbReference type="HAMAP" id="MF_00453">
    <property type="entry name" value="PEPCK_ATP"/>
    <property type="match status" value="1"/>
</dbReference>
<evidence type="ECO:0000256" key="5">
    <source>
        <dbReference type="ARBA" id="ARBA00022741"/>
    </source>
</evidence>
<keyword evidence="6 11" id="KW-0210">Decarboxylase</keyword>
<dbReference type="Gene3D" id="2.170.8.10">
    <property type="entry name" value="Phosphoenolpyruvate Carboxykinase, domain 2"/>
    <property type="match status" value="1"/>
</dbReference>
<dbReference type="SUPFAM" id="SSF68923">
    <property type="entry name" value="PEP carboxykinase N-terminal domain"/>
    <property type="match status" value="1"/>
</dbReference>
<keyword evidence="4 11" id="KW-0312">Gluconeogenesis</keyword>
<proteinExistence type="inferred from homology"/>
<feature type="binding site" evidence="11">
    <location>
        <position position="185"/>
    </location>
    <ligand>
        <name>substrate</name>
    </ligand>
</feature>
<dbReference type="InterPro" id="IPR015994">
    <property type="entry name" value="PEPCK_ATP_CS"/>
</dbReference>
<dbReference type="EC" id="4.1.1.49" evidence="3 11"/>
<evidence type="ECO:0000256" key="11">
    <source>
        <dbReference type="HAMAP-Rule" id="MF_00453"/>
    </source>
</evidence>
<dbReference type="GO" id="GO:0005524">
    <property type="term" value="F:ATP binding"/>
    <property type="evidence" value="ECO:0007669"/>
    <property type="project" value="UniProtKB-UniRule"/>
</dbReference>
<dbReference type="Gene3D" id="3.90.228.20">
    <property type="match status" value="1"/>
</dbReference>
<comment type="function">
    <text evidence="11">Involved in the gluconeogenesis. Catalyzes the conversion of oxaloacetate (OAA) to phosphoenolpyruvate (PEP) through direct phosphoryl transfer between the nucleoside triphosphate and OAA.</text>
</comment>
<feature type="binding site" evidence="11">
    <location>
        <position position="204"/>
    </location>
    <ligand>
        <name>Mn(2+)</name>
        <dbReference type="ChEBI" id="CHEBI:29035"/>
    </ligand>
</feature>
<dbReference type="NCBIfam" id="NF006823">
    <property type="entry name" value="PRK09344.1-5"/>
    <property type="match status" value="1"/>
</dbReference>
<organism evidence="12 13">
    <name type="scientific">Shewanella pneumatophori</name>
    <dbReference type="NCBI Taxonomy" id="314092"/>
    <lineage>
        <taxon>Bacteria</taxon>
        <taxon>Pseudomonadati</taxon>
        <taxon>Pseudomonadota</taxon>
        <taxon>Gammaproteobacteria</taxon>
        <taxon>Alteromonadales</taxon>
        <taxon>Shewanellaceae</taxon>
        <taxon>Shewanella</taxon>
    </lineage>
</organism>
<evidence type="ECO:0000256" key="10">
    <source>
        <dbReference type="ARBA" id="ARBA00047371"/>
    </source>
</evidence>
<dbReference type="GO" id="GO:0005829">
    <property type="term" value="C:cytosol"/>
    <property type="evidence" value="ECO:0007669"/>
    <property type="project" value="TreeGrafter"/>
</dbReference>
<comment type="caution">
    <text evidence="11">Lacks conserved residue(s) required for the propagation of feature annotation.</text>
</comment>
<comment type="cofactor">
    <cofactor evidence="11">
        <name>Mn(2+)</name>
        <dbReference type="ChEBI" id="CHEBI:29035"/>
    </cofactor>
    <text evidence="11">Binds 1 Mn(2+) ion per subunit.</text>
</comment>
<keyword evidence="9 11" id="KW-0456">Lyase</keyword>
<feature type="binding site" evidence="11">
    <location>
        <position position="269"/>
    </location>
    <ligand>
        <name>ATP</name>
        <dbReference type="ChEBI" id="CHEBI:30616"/>
    </ligand>
</feature>
<dbReference type="FunFam" id="2.170.8.10:FF:000001">
    <property type="entry name" value="Phosphoenolpyruvate carboxykinase (ATP)"/>
    <property type="match status" value="1"/>
</dbReference>
<dbReference type="GO" id="GO:0046872">
    <property type="term" value="F:metal ion binding"/>
    <property type="evidence" value="ECO:0007669"/>
    <property type="project" value="UniProtKB-KW"/>
</dbReference>
<keyword evidence="5 11" id="KW-0547">Nucleotide-binding</keyword>
<evidence type="ECO:0000313" key="12">
    <source>
        <dbReference type="EMBL" id="MCL1140532.1"/>
    </source>
</evidence>
<evidence type="ECO:0000313" key="13">
    <source>
        <dbReference type="Proteomes" id="UP001139293"/>
    </source>
</evidence>
<evidence type="ECO:0000256" key="6">
    <source>
        <dbReference type="ARBA" id="ARBA00022793"/>
    </source>
</evidence>
<dbReference type="PROSITE" id="PS00532">
    <property type="entry name" value="PEPCK_ATP"/>
    <property type="match status" value="1"/>
</dbReference>
<feature type="binding site" evidence="11">
    <location>
        <position position="241"/>
    </location>
    <ligand>
        <name>Mn(2+)</name>
        <dbReference type="ChEBI" id="CHEBI:29035"/>
    </ligand>
</feature>
<name>A0A9X1ZGC7_9GAMM</name>
<feature type="binding site" evidence="11">
    <location>
        <position position="185"/>
    </location>
    <ligand>
        <name>Mn(2+)</name>
        <dbReference type="ChEBI" id="CHEBI:29035"/>
    </ligand>
</feature>
<dbReference type="InterPro" id="IPR013035">
    <property type="entry name" value="PEP_carboxykinase_C"/>
</dbReference>
<evidence type="ECO:0000256" key="3">
    <source>
        <dbReference type="ARBA" id="ARBA00012363"/>
    </source>
</evidence>
<dbReference type="PANTHER" id="PTHR30031">
    <property type="entry name" value="PHOSPHOENOLPYRUVATE CARBOXYKINASE ATP"/>
    <property type="match status" value="1"/>
</dbReference>